<keyword evidence="2" id="KW-1185">Reference proteome</keyword>
<sequence>MTIERLELLSDDVLANLSKKIGIRVKQDWDRSKMIDSIIEVMEEDRIEKESLLNLAVSIESKKYSVTINEELDLAYDVDEEMVLPDRYNENMLHFLLRDNSWGFIMWDIKDSLNLKYQNQLEDVNYILRIIELDEAEYSTDAIVDFFDIGIKKGETSRYVSLPHEESFYCVEFVLLSDSKEIIIDRSRIVKTTRDHINYVLDDNAKLKKIVELSGYSNCDIIEESRKSLNRILPMDSMDEEE</sequence>
<dbReference type="EMBL" id="CP035807">
    <property type="protein sequence ID" value="QEN03753.1"/>
    <property type="molecule type" value="Genomic_DNA"/>
</dbReference>
<protein>
    <submittedName>
        <fullName evidence="1">DUF4912 domain-containing protein</fullName>
    </submittedName>
</protein>
<dbReference type="InterPro" id="IPR032585">
    <property type="entry name" value="DUF4912"/>
</dbReference>
<reference evidence="1 2" key="2">
    <citation type="submission" date="2019-09" db="EMBL/GenBank/DDBJ databases">
        <title>Complete Genome Sequence and Methylome Analysis of free living Spirochaetas.</title>
        <authorList>
            <person name="Leshcheva N."/>
            <person name="Mikheeva N."/>
        </authorList>
    </citation>
    <scope>NUCLEOTIDE SEQUENCE [LARGE SCALE GENOMIC DNA]</scope>
    <source>
        <strain evidence="1 2">P</strain>
    </source>
</reference>
<dbReference type="Pfam" id="PF16258">
    <property type="entry name" value="DUF4912"/>
    <property type="match status" value="1"/>
</dbReference>
<dbReference type="RefSeq" id="WP_149567011.1">
    <property type="nucleotide sequence ID" value="NZ_CP035807.1"/>
</dbReference>
<reference evidence="1 2" key="1">
    <citation type="submission" date="2019-02" db="EMBL/GenBank/DDBJ databases">
        <authorList>
            <person name="Fomenkov A."/>
            <person name="Dubinina G."/>
            <person name="Grabovich M."/>
            <person name="Vincze T."/>
            <person name="Roberts R.J."/>
        </authorList>
    </citation>
    <scope>NUCLEOTIDE SEQUENCE [LARGE SCALE GENOMIC DNA]</scope>
    <source>
        <strain evidence="1 2">P</strain>
    </source>
</reference>
<name>A0A5C1Q6R3_9SPIO</name>
<evidence type="ECO:0000313" key="1">
    <source>
        <dbReference type="EMBL" id="QEN03753.1"/>
    </source>
</evidence>
<gene>
    <name evidence="1" type="ORF">EW093_03235</name>
</gene>
<accession>A0A5C1Q6R3</accession>
<dbReference type="KEGG" id="sper:EW093_03235"/>
<organism evidence="1 2">
    <name type="scientific">Thiospirochaeta perfilievii</name>
    <dbReference type="NCBI Taxonomy" id="252967"/>
    <lineage>
        <taxon>Bacteria</taxon>
        <taxon>Pseudomonadati</taxon>
        <taxon>Spirochaetota</taxon>
        <taxon>Spirochaetia</taxon>
        <taxon>Spirochaetales</taxon>
        <taxon>Spirochaetaceae</taxon>
        <taxon>Thiospirochaeta</taxon>
    </lineage>
</organism>
<dbReference type="OrthoDB" id="9812700at2"/>
<proteinExistence type="predicted"/>
<dbReference type="AlphaFoldDB" id="A0A5C1Q6R3"/>
<dbReference type="Proteomes" id="UP000323824">
    <property type="component" value="Chromosome"/>
</dbReference>
<evidence type="ECO:0000313" key="2">
    <source>
        <dbReference type="Proteomes" id="UP000323824"/>
    </source>
</evidence>